<dbReference type="Gene3D" id="1.10.630.10">
    <property type="entry name" value="Cytochrome P450"/>
    <property type="match status" value="2"/>
</dbReference>
<dbReference type="InParanoid" id="F4X2M0"/>
<dbReference type="InterPro" id="IPR001128">
    <property type="entry name" value="Cyt_P450"/>
</dbReference>
<dbReference type="Proteomes" id="UP000007755">
    <property type="component" value="Unassembled WGS sequence"/>
</dbReference>
<comment type="function">
    <text evidence="2">May be involved in the metabolism of insect hormones and in the breakdown of synthetic insecticides.</text>
</comment>
<evidence type="ECO:0000256" key="9">
    <source>
        <dbReference type="ARBA" id="ARBA00022848"/>
    </source>
</evidence>
<dbReference type="GO" id="GO:0020037">
    <property type="term" value="F:heme binding"/>
    <property type="evidence" value="ECO:0007669"/>
    <property type="project" value="InterPro"/>
</dbReference>
<keyword evidence="9" id="KW-0492">Microsome</keyword>
<comment type="cofactor">
    <cofactor evidence="1">
        <name>heme</name>
        <dbReference type="ChEBI" id="CHEBI:30413"/>
    </cofactor>
</comment>
<dbReference type="GO" id="GO:0005789">
    <property type="term" value="C:endoplasmic reticulum membrane"/>
    <property type="evidence" value="ECO:0007669"/>
    <property type="project" value="UniProtKB-SubCell"/>
</dbReference>
<dbReference type="EMBL" id="GL888584">
    <property type="protein sequence ID" value="EGI59345.1"/>
    <property type="molecule type" value="Genomic_DNA"/>
</dbReference>
<evidence type="ECO:0000256" key="8">
    <source>
        <dbReference type="ARBA" id="ARBA00022824"/>
    </source>
</evidence>
<gene>
    <name evidence="15" type="ORF">G5I_12550</name>
</gene>
<protein>
    <submittedName>
        <fullName evidence="15">Cytochrome P450 4C1</fullName>
    </submittedName>
</protein>
<dbReference type="SUPFAM" id="SSF48264">
    <property type="entry name" value="Cytochrome P450"/>
    <property type="match status" value="1"/>
</dbReference>
<keyword evidence="6" id="KW-0349">Heme</keyword>
<evidence type="ECO:0000256" key="10">
    <source>
        <dbReference type="ARBA" id="ARBA00023002"/>
    </source>
</evidence>
<evidence type="ECO:0000256" key="3">
    <source>
        <dbReference type="ARBA" id="ARBA00004174"/>
    </source>
</evidence>
<organism evidence="16">
    <name type="scientific">Acromyrmex echinatior</name>
    <name type="common">Panamanian leafcutter ant</name>
    <name type="synonym">Acromyrmex octospinosus echinatior</name>
    <dbReference type="NCBI Taxonomy" id="103372"/>
    <lineage>
        <taxon>Eukaryota</taxon>
        <taxon>Metazoa</taxon>
        <taxon>Ecdysozoa</taxon>
        <taxon>Arthropoda</taxon>
        <taxon>Hexapoda</taxon>
        <taxon>Insecta</taxon>
        <taxon>Pterygota</taxon>
        <taxon>Neoptera</taxon>
        <taxon>Endopterygota</taxon>
        <taxon>Hymenoptera</taxon>
        <taxon>Apocrita</taxon>
        <taxon>Aculeata</taxon>
        <taxon>Formicoidea</taxon>
        <taxon>Formicidae</taxon>
        <taxon>Myrmicinae</taxon>
        <taxon>Acromyrmex</taxon>
    </lineage>
</organism>
<keyword evidence="16" id="KW-1185">Reference proteome</keyword>
<keyword evidence="12" id="KW-0503">Monooxygenase</keyword>
<sequence>MFVVLLSICVFMLLVCNYYVHYGKTGRLINLVPGPLCYPIIGSVYIIFGSREVLWKRLITLSNKYYPIFKNWLFFIPIVSIRHPDDLKTILSNPKHINKSFIYDNYKPWFGTSIFISEGTKWQSQRKILTPTFHFNIMQRFVKIFDKESKNMVKSLNNAKGAVVKDLTSFISEYTLNAICDIDGCKNYISLDTGHDTTASSLSFILALLAEHKDIQFQQQYRKAIHKMSELLIYRATRQWLQFDWIFSLTSKGREQAKILKILHGFTERVR</sequence>
<keyword evidence="7" id="KW-0479">Metal-binding</keyword>
<comment type="subcellular location">
    <subcellularLocation>
        <location evidence="4">Endoplasmic reticulum membrane</location>
        <topology evidence="4">Peripheral membrane protein</topology>
    </subcellularLocation>
    <subcellularLocation>
        <location evidence="3">Microsome membrane</location>
        <topology evidence="3">Peripheral membrane protein</topology>
    </subcellularLocation>
</comment>
<evidence type="ECO:0000256" key="5">
    <source>
        <dbReference type="ARBA" id="ARBA00010617"/>
    </source>
</evidence>
<reference evidence="15" key="1">
    <citation type="submission" date="2011-02" db="EMBL/GenBank/DDBJ databases">
        <title>The genome of the leaf-cutting ant Acromyrmex echinatior suggests key adaptations to social evolution and fungus farming.</title>
        <authorList>
            <person name="Nygaard S."/>
            <person name="Zhang G."/>
        </authorList>
    </citation>
    <scope>NUCLEOTIDE SEQUENCE</scope>
</reference>
<proteinExistence type="inferred from homology"/>
<dbReference type="GO" id="GO:0004497">
    <property type="term" value="F:monooxygenase activity"/>
    <property type="evidence" value="ECO:0007669"/>
    <property type="project" value="UniProtKB-KW"/>
</dbReference>
<feature type="transmembrane region" description="Helical" evidence="14">
    <location>
        <begin position="27"/>
        <end position="48"/>
    </location>
</feature>
<evidence type="ECO:0000256" key="1">
    <source>
        <dbReference type="ARBA" id="ARBA00001971"/>
    </source>
</evidence>
<evidence type="ECO:0000256" key="7">
    <source>
        <dbReference type="ARBA" id="ARBA00022723"/>
    </source>
</evidence>
<evidence type="ECO:0000256" key="11">
    <source>
        <dbReference type="ARBA" id="ARBA00023004"/>
    </source>
</evidence>
<keyword evidence="14" id="KW-1133">Transmembrane helix</keyword>
<keyword evidence="11" id="KW-0408">Iron</keyword>
<dbReference type="Pfam" id="PF00067">
    <property type="entry name" value="p450"/>
    <property type="match status" value="1"/>
</dbReference>
<keyword evidence="13 14" id="KW-0472">Membrane</keyword>
<evidence type="ECO:0000313" key="15">
    <source>
        <dbReference type="EMBL" id="EGI59345.1"/>
    </source>
</evidence>
<evidence type="ECO:0000256" key="14">
    <source>
        <dbReference type="SAM" id="Phobius"/>
    </source>
</evidence>
<evidence type="ECO:0000256" key="2">
    <source>
        <dbReference type="ARBA" id="ARBA00003690"/>
    </source>
</evidence>
<evidence type="ECO:0000313" key="16">
    <source>
        <dbReference type="Proteomes" id="UP000007755"/>
    </source>
</evidence>
<keyword evidence="10" id="KW-0560">Oxidoreductase</keyword>
<dbReference type="PANTHER" id="PTHR24291">
    <property type="entry name" value="CYTOCHROME P450 FAMILY 4"/>
    <property type="match status" value="1"/>
</dbReference>
<evidence type="ECO:0000256" key="12">
    <source>
        <dbReference type="ARBA" id="ARBA00023033"/>
    </source>
</evidence>
<evidence type="ECO:0000256" key="13">
    <source>
        <dbReference type="ARBA" id="ARBA00023136"/>
    </source>
</evidence>
<accession>F4X2M0</accession>
<dbReference type="InterPro" id="IPR050196">
    <property type="entry name" value="Cytochrome_P450_Monoox"/>
</dbReference>
<keyword evidence="8" id="KW-0256">Endoplasmic reticulum</keyword>
<comment type="similarity">
    <text evidence="5">Belongs to the cytochrome P450 family.</text>
</comment>
<name>F4X2M0_ACREC</name>
<evidence type="ECO:0000256" key="6">
    <source>
        <dbReference type="ARBA" id="ARBA00022617"/>
    </source>
</evidence>
<evidence type="ECO:0000256" key="4">
    <source>
        <dbReference type="ARBA" id="ARBA00004406"/>
    </source>
</evidence>
<dbReference type="eggNOG" id="KOG0157">
    <property type="taxonomic scope" value="Eukaryota"/>
</dbReference>
<dbReference type="AlphaFoldDB" id="F4X2M0"/>
<dbReference type="InterPro" id="IPR036396">
    <property type="entry name" value="Cyt_P450_sf"/>
</dbReference>
<dbReference type="GO" id="GO:0016705">
    <property type="term" value="F:oxidoreductase activity, acting on paired donors, with incorporation or reduction of molecular oxygen"/>
    <property type="evidence" value="ECO:0007669"/>
    <property type="project" value="InterPro"/>
</dbReference>
<keyword evidence="14" id="KW-0812">Transmembrane</keyword>
<dbReference type="OrthoDB" id="1470350at2759"/>
<dbReference type="PANTHER" id="PTHR24291:SF189">
    <property type="entry name" value="CYTOCHROME P450 4C3-RELATED"/>
    <property type="match status" value="1"/>
</dbReference>
<dbReference type="GO" id="GO:0005506">
    <property type="term" value="F:iron ion binding"/>
    <property type="evidence" value="ECO:0007669"/>
    <property type="project" value="InterPro"/>
</dbReference>